<sequence length="240" mass="26195">MSTDDSMHAEYTTITRDTTATAYADLDRAATDLQLSTELVVAPGPVEDRDQAAAIRGWFEARDDYRAAELEAARYTCRFAMECEDAELEFAEEFADITDRPMVDHASEAPEVPEFWPPREGDVWAVRDGSVWTVRGLVLVSEAGEERAPAGFASDGVVLVWRAGGAFLWVPVLRDRFPVGARVTGPVGQWGRVTSPPVGEVRPWVVGPWWPSGGALEGSHVWVVVDGEASGVWVPVSHLG</sequence>
<evidence type="ECO:0000313" key="2">
    <source>
        <dbReference type="Proteomes" id="UP001356095"/>
    </source>
</evidence>
<proteinExistence type="predicted"/>
<organism evidence="1 2">
    <name type="scientific">Nocardiopsis codii</name>
    <dbReference type="NCBI Taxonomy" id="3065942"/>
    <lineage>
        <taxon>Bacteria</taxon>
        <taxon>Bacillati</taxon>
        <taxon>Actinomycetota</taxon>
        <taxon>Actinomycetes</taxon>
        <taxon>Streptosporangiales</taxon>
        <taxon>Nocardiopsidaceae</taxon>
        <taxon>Nocardiopsis</taxon>
    </lineage>
</organism>
<dbReference type="Proteomes" id="UP001356095">
    <property type="component" value="Unassembled WGS sequence"/>
</dbReference>
<reference evidence="1 2" key="1">
    <citation type="submission" date="2023-08" db="EMBL/GenBank/DDBJ databases">
        <authorList>
            <person name="Girao M."/>
            <person name="Carvalho M.F."/>
        </authorList>
    </citation>
    <scope>NUCLEOTIDE SEQUENCE [LARGE SCALE GENOMIC DNA]</scope>
    <source>
        <strain evidence="1 2">CT-R113</strain>
    </source>
</reference>
<protein>
    <submittedName>
        <fullName evidence="1">Uncharacterized protein</fullName>
    </submittedName>
</protein>
<gene>
    <name evidence="1" type="ORF">Q8791_23650</name>
</gene>
<dbReference type="EMBL" id="JAUZMY010000026">
    <property type="protein sequence ID" value="MEE2040215.1"/>
    <property type="molecule type" value="Genomic_DNA"/>
</dbReference>
<accession>A0ABU7KDA8</accession>
<dbReference type="RefSeq" id="WP_330093984.1">
    <property type="nucleotide sequence ID" value="NZ_JAUZMY010000026.1"/>
</dbReference>
<name>A0ABU7KDA8_9ACTN</name>
<evidence type="ECO:0000313" key="1">
    <source>
        <dbReference type="EMBL" id="MEE2040215.1"/>
    </source>
</evidence>
<comment type="caution">
    <text evidence="1">The sequence shown here is derived from an EMBL/GenBank/DDBJ whole genome shotgun (WGS) entry which is preliminary data.</text>
</comment>
<keyword evidence="2" id="KW-1185">Reference proteome</keyword>